<dbReference type="SMART" id="SM01055">
    <property type="entry name" value="Cadherin_pro"/>
    <property type="match status" value="1"/>
</dbReference>
<evidence type="ECO:0000256" key="3">
    <source>
        <dbReference type="ARBA" id="ARBA00022723"/>
    </source>
</evidence>
<dbReference type="InterPro" id="IPR015919">
    <property type="entry name" value="Cadherin-like_sf"/>
</dbReference>
<dbReference type="GO" id="GO:0016342">
    <property type="term" value="C:catenin complex"/>
    <property type="evidence" value="ECO:0007669"/>
    <property type="project" value="TreeGrafter"/>
</dbReference>
<dbReference type="FunFam" id="2.60.40.60:FF:000191">
    <property type="entry name" value="Cadherin 1"/>
    <property type="match status" value="1"/>
</dbReference>
<dbReference type="PANTHER" id="PTHR24027">
    <property type="entry name" value="CADHERIN-23"/>
    <property type="match status" value="1"/>
</dbReference>
<evidence type="ECO:0000256" key="8">
    <source>
        <dbReference type="ARBA" id="ARBA00023136"/>
    </source>
</evidence>
<evidence type="ECO:0000313" key="14">
    <source>
        <dbReference type="Proteomes" id="UP000018467"/>
    </source>
</evidence>
<dbReference type="Pfam" id="PF08758">
    <property type="entry name" value="Cadherin_pro"/>
    <property type="match status" value="1"/>
</dbReference>
<dbReference type="GO" id="GO:0005509">
    <property type="term" value="F:calcium ion binding"/>
    <property type="evidence" value="ECO:0007669"/>
    <property type="project" value="UniProtKB-UniRule"/>
</dbReference>
<evidence type="ECO:0000259" key="12">
    <source>
        <dbReference type="PROSITE" id="PS50268"/>
    </source>
</evidence>
<evidence type="ECO:0000256" key="10">
    <source>
        <dbReference type="PROSITE-ProRule" id="PRU00043"/>
    </source>
</evidence>
<evidence type="ECO:0000313" key="13">
    <source>
        <dbReference type="Ensembl" id="ENSAMXP00000019023.2"/>
    </source>
</evidence>
<evidence type="ECO:0000256" key="5">
    <source>
        <dbReference type="ARBA" id="ARBA00022737"/>
    </source>
</evidence>
<dbReference type="PANTHER" id="PTHR24027:SF319">
    <property type="entry name" value="CADHERIN-1"/>
    <property type="match status" value="1"/>
</dbReference>
<evidence type="ECO:0000256" key="6">
    <source>
        <dbReference type="ARBA" id="ARBA00022837"/>
    </source>
</evidence>
<feature type="signal peptide" evidence="11">
    <location>
        <begin position="1"/>
        <end position="27"/>
    </location>
</feature>
<keyword evidence="7" id="KW-0130">Cell adhesion</keyword>
<evidence type="ECO:0000256" key="1">
    <source>
        <dbReference type="ARBA" id="ARBA00004236"/>
    </source>
</evidence>
<name>W5LGR1_ASTMX</name>
<reference evidence="13" key="3">
    <citation type="submission" date="2025-08" db="UniProtKB">
        <authorList>
            <consortium name="Ensembl"/>
        </authorList>
    </citation>
    <scope>IDENTIFICATION</scope>
</reference>
<dbReference type="SMART" id="SM00112">
    <property type="entry name" value="CA"/>
    <property type="match status" value="1"/>
</dbReference>
<dbReference type="GO" id="GO:0005912">
    <property type="term" value="C:adherens junction"/>
    <property type="evidence" value="ECO:0007669"/>
    <property type="project" value="TreeGrafter"/>
</dbReference>
<dbReference type="InterPro" id="IPR020894">
    <property type="entry name" value="Cadherin_CS"/>
</dbReference>
<dbReference type="Gene3D" id="2.60.40.60">
    <property type="entry name" value="Cadherins"/>
    <property type="match status" value="3"/>
</dbReference>
<dbReference type="FunFam" id="2.60.40.60:FF:000022">
    <property type="entry name" value="Cadherin 2"/>
    <property type="match status" value="1"/>
</dbReference>
<dbReference type="Ensembl" id="ENSAMXT00000019023.2">
    <property type="protein sequence ID" value="ENSAMXP00000019023.2"/>
    <property type="gene ID" value="ENSAMXG00000018475.2"/>
</dbReference>
<sequence>IPPAAKKIKWCFFFSLFLLQVLSSSFAEQTPCLNGFDSEVFTFKVDRPYLHRGRKLGRVLFNDCAGRGYNIYSSTDQHFQVDIDGTVELKTQLTLHKVQEFSVHAWDSEGMRYTASVRVENVDKTNHHYAQLEETKNRSINVPLLKLSRTKRSWVIPPLNVPENQRGPFPKEIAVLMAHAVAADGEVTEKPMEIIITVIDANDNKPVFTQNPFLGSVPEASPQEFEFMIVNATDADEPETDNADVRYTIISQDPPQPNPNMFIINSITGGIRVNSDGLDRENYPEYTLLIQAADMMGNGLVTTGTAVITVTDSNDHAPQFEKTTYTASVPENKVGAVVVKLPVTDGDEPQSPAWMAKFKISGVNNGGFFSISTGPNKQEGIITAVKVLQYCITTGKIQCGSEGV</sequence>
<dbReference type="InterPro" id="IPR002126">
    <property type="entry name" value="Cadherin-like_dom"/>
</dbReference>
<dbReference type="GO" id="GO:0005737">
    <property type="term" value="C:cytoplasm"/>
    <property type="evidence" value="ECO:0007669"/>
    <property type="project" value="TreeGrafter"/>
</dbReference>
<evidence type="ECO:0000256" key="11">
    <source>
        <dbReference type="SAM" id="SignalP"/>
    </source>
</evidence>
<keyword evidence="2" id="KW-1003">Cell membrane</keyword>
<dbReference type="Bgee" id="ENSAMXG00000018475">
    <property type="expression patterns" value="Expressed in pharyngeal gill and 8 other cell types or tissues"/>
</dbReference>
<dbReference type="eggNOG" id="KOG3594">
    <property type="taxonomic scope" value="Eukaryota"/>
</dbReference>
<keyword evidence="6 10" id="KW-0106">Calcium</keyword>
<feature type="domain" description="Cadherin" evidence="12">
    <location>
        <begin position="209"/>
        <end position="320"/>
    </location>
</feature>
<dbReference type="GO" id="GO:0016477">
    <property type="term" value="P:cell migration"/>
    <property type="evidence" value="ECO:0007669"/>
    <property type="project" value="TreeGrafter"/>
</dbReference>
<dbReference type="HOGENOM" id="CLU_1133244_0_0_1"/>
<accession>W5LGR1</accession>
<dbReference type="CDD" id="cd11304">
    <property type="entry name" value="Cadherin_repeat"/>
    <property type="match status" value="1"/>
</dbReference>
<reference evidence="14" key="1">
    <citation type="submission" date="2013-03" db="EMBL/GenBank/DDBJ databases">
        <authorList>
            <person name="Jeffery W."/>
            <person name="Warren W."/>
            <person name="Wilson R.K."/>
        </authorList>
    </citation>
    <scope>NUCLEOTIDE SEQUENCE</scope>
    <source>
        <strain evidence="14">female</strain>
    </source>
</reference>
<evidence type="ECO:0000256" key="9">
    <source>
        <dbReference type="ARBA" id="ARBA00023180"/>
    </source>
</evidence>
<dbReference type="GO" id="GO:0000902">
    <property type="term" value="P:cell morphogenesis"/>
    <property type="evidence" value="ECO:0007669"/>
    <property type="project" value="TreeGrafter"/>
</dbReference>
<keyword evidence="3" id="KW-0479">Metal-binding</keyword>
<protein>
    <recommendedName>
        <fullName evidence="12">Cadherin domain-containing protein</fullName>
    </recommendedName>
</protein>
<dbReference type="GO" id="GO:0008013">
    <property type="term" value="F:beta-catenin binding"/>
    <property type="evidence" value="ECO:0007669"/>
    <property type="project" value="TreeGrafter"/>
</dbReference>
<dbReference type="GO" id="GO:0016339">
    <property type="term" value="P:calcium-dependent cell-cell adhesion via plasma membrane cell adhesion molecules"/>
    <property type="evidence" value="ECO:0007669"/>
    <property type="project" value="TreeGrafter"/>
</dbReference>
<dbReference type="PROSITE" id="PS50268">
    <property type="entry name" value="CADHERIN_2"/>
    <property type="match status" value="1"/>
</dbReference>
<dbReference type="GO" id="GO:0034332">
    <property type="term" value="P:adherens junction organization"/>
    <property type="evidence" value="ECO:0007669"/>
    <property type="project" value="TreeGrafter"/>
</dbReference>
<feature type="chain" id="PRO_5017346312" description="Cadherin domain-containing protein" evidence="11">
    <location>
        <begin position="28"/>
        <end position="404"/>
    </location>
</feature>
<keyword evidence="8" id="KW-0472">Membrane</keyword>
<evidence type="ECO:0000256" key="2">
    <source>
        <dbReference type="ARBA" id="ARBA00022475"/>
    </source>
</evidence>
<keyword evidence="5" id="KW-0677">Repeat</keyword>
<keyword evidence="9" id="KW-0325">Glycoprotein</keyword>
<keyword evidence="14" id="KW-1185">Reference proteome</keyword>
<evidence type="ECO:0000256" key="7">
    <source>
        <dbReference type="ARBA" id="ARBA00022889"/>
    </source>
</evidence>
<organism evidence="13 14">
    <name type="scientific">Astyanax mexicanus</name>
    <name type="common">Blind cave fish</name>
    <name type="synonym">Astyanax fasciatus mexicanus</name>
    <dbReference type="NCBI Taxonomy" id="7994"/>
    <lineage>
        <taxon>Eukaryota</taxon>
        <taxon>Metazoa</taxon>
        <taxon>Chordata</taxon>
        <taxon>Craniata</taxon>
        <taxon>Vertebrata</taxon>
        <taxon>Euteleostomi</taxon>
        <taxon>Actinopterygii</taxon>
        <taxon>Neopterygii</taxon>
        <taxon>Teleostei</taxon>
        <taxon>Ostariophysi</taxon>
        <taxon>Characiformes</taxon>
        <taxon>Characoidei</taxon>
        <taxon>Acestrorhamphidae</taxon>
        <taxon>Acestrorhamphinae</taxon>
        <taxon>Astyanax</taxon>
    </lineage>
</organism>
<dbReference type="PRINTS" id="PR00205">
    <property type="entry name" value="CADHERIN"/>
</dbReference>
<dbReference type="GO" id="GO:0044331">
    <property type="term" value="P:cell-cell adhesion mediated by cadherin"/>
    <property type="evidence" value="ECO:0007669"/>
    <property type="project" value="TreeGrafter"/>
</dbReference>
<dbReference type="InterPro" id="IPR014868">
    <property type="entry name" value="Cadherin_pro_dom"/>
</dbReference>
<dbReference type="PROSITE" id="PS00232">
    <property type="entry name" value="CADHERIN_1"/>
    <property type="match status" value="1"/>
</dbReference>
<proteinExistence type="predicted"/>
<reference evidence="13" key="4">
    <citation type="submission" date="2025-09" db="UniProtKB">
        <authorList>
            <consortium name="Ensembl"/>
        </authorList>
    </citation>
    <scope>IDENTIFICATION</scope>
</reference>
<dbReference type="GeneTree" id="ENSGT00940000154848"/>
<reference evidence="14" key="2">
    <citation type="journal article" date="2014" name="Nat. Commun.">
        <title>The cavefish genome reveals candidate genes for eye loss.</title>
        <authorList>
            <person name="McGaugh S.E."/>
            <person name="Gross J.B."/>
            <person name="Aken B."/>
            <person name="Blin M."/>
            <person name="Borowsky R."/>
            <person name="Chalopin D."/>
            <person name="Hinaux H."/>
            <person name="Jeffery W.R."/>
            <person name="Keene A."/>
            <person name="Ma L."/>
            <person name="Minx P."/>
            <person name="Murphy D."/>
            <person name="O'Quin K.E."/>
            <person name="Retaux S."/>
            <person name="Rohner N."/>
            <person name="Searle S.M."/>
            <person name="Stahl B.A."/>
            <person name="Tabin C."/>
            <person name="Volff J.N."/>
            <person name="Yoshizawa M."/>
            <person name="Warren W.C."/>
        </authorList>
    </citation>
    <scope>NUCLEOTIDE SEQUENCE [LARGE SCALE GENOMIC DNA]</scope>
    <source>
        <strain evidence="14">female</strain>
    </source>
</reference>
<dbReference type="FunFam" id="2.60.40.60:FF:000019">
    <property type="entry name" value="Cadherin 2"/>
    <property type="match status" value="1"/>
</dbReference>
<keyword evidence="4 11" id="KW-0732">Signal</keyword>
<dbReference type="GO" id="GO:0007156">
    <property type="term" value="P:homophilic cell adhesion via plasma membrane adhesion molecules"/>
    <property type="evidence" value="ECO:0007669"/>
    <property type="project" value="InterPro"/>
</dbReference>
<dbReference type="GO" id="GO:0045296">
    <property type="term" value="F:cadherin binding"/>
    <property type="evidence" value="ECO:0007669"/>
    <property type="project" value="TreeGrafter"/>
</dbReference>
<dbReference type="InterPro" id="IPR039808">
    <property type="entry name" value="Cadherin"/>
</dbReference>
<dbReference type="GO" id="GO:0007043">
    <property type="term" value="P:cell-cell junction assembly"/>
    <property type="evidence" value="ECO:0007669"/>
    <property type="project" value="TreeGrafter"/>
</dbReference>
<evidence type="ECO:0000256" key="4">
    <source>
        <dbReference type="ARBA" id="ARBA00022729"/>
    </source>
</evidence>
<dbReference type="Proteomes" id="UP000018467">
    <property type="component" value="Unassembled WGS sequence"/>
</dbReference>
<dbReference type="Pfam" id="PF00028">
    <property type="entry name" value="Cadherin"/>
    <property type="match status" value="1"/>
</dbReference>
<dbReference type="AlphaFoldDB" id="W5LGR1"/>
<comment type="subcellular location">
    <subcellularLocation>
        <location evidence="1">Cell membrane</location>
    </subcellularLocation>
</comment>
<dbReference type="SUPFAM" id="SSF49313">
    <property type="entry name" value="Cadherin-like"/>
    <property type="match status" value="3"/>
</dbReference>